<dbReference type="Pfam" id="PF00072">
    <property type="entry name" value="Response_reg"/>
    <property type="match status" value="1"/>
</dbReference>
<dbReference type="InterPro" id="IPR001789">
    <property type="entry name" value="Sig_transdc_resp-reg_receiver"/>
</dbReference>
<feature type="domain" description="HD-GYP" evidence="4">
    <location>
        <begin position="179"/>
        <end position="373"/>
    </location>
</feature>
<dbReference type="PANTHER" id="PTHR45228:SF8">
    <property type="entry name" value="TWO-COMPONENT RESPONSE REGULATOR-RELATED"/>
    <property type="match status" value="1"/>
</dbReference>
<dbReference type="AlphaFoldDB" id="A0A9D5JY77"/>
<evidence type="ECO:0000259" key="3">
    <source>
        <dbReference type="PROSITE" id="PS50110"/>
    </source>
</evidence>
<dbReference type="SUPFAM" id="SSF109604">
    <property type="entry name" value="HD-domain/PDEase-like"/>
    <property type="match status" value="1"/>
</dbReference>
<dbReference type="GO" id="GO:0000160">
    <property type="term" value="P:phosphorelay signal transduction system"/>
    <property type="evidence" value="ECO:0007669"/>
    <property type="project" value="InterPro"/>
</dbReference>
<dbReference type="Proteomes" id="UP000649604">
    <property type="component" value="Unassembled WGS sequence"/>
</dbReference>
<dbReference type="SMART" id="SM00448">
    <property type="entry name" value="REC"/>
    <property type="match status" value="1"/>
</dbReference>
<proteinExistence type="predicted"/>
<feature type="domain" description="Response regulatory" evidence="3">
    <location>
        <begin position="16"/>
        <end position="131"/>
    </location>
</feature>
<keyword evidence="1" id="KW-0597">Phosphoprotein</keyword>
<evidence type="ECO:0000313" key="6">
    <source>
        <dbReference type="Proteomes" id="UP000649604"/>
    </source>
</evidence>
<evidence type="ECO:0000256" key="2">
    <source>
        <dbReference type="SAM" id="Coils"/>
    </source>
</evidence>
<dbReference type="Gene3D" id="3.40.50.2300">
    <property type="match status" value="1"/>
</dbReference>
<feature type="coiled-coil region" evidence="2">
    <location>
        <begin position="133"/>
        <end position="164"/>
    </location>
</feature>
<dbReference type="Gene3D" id="1.10.3210.10">
    <property type="entry name" value="Hypothetical protein af1432"/>
    <property type="match status" value="1"/>
</dbReference>
<dbReference type="InterPro" id="IPR037522">
    <property type="entry name" value="HD_GYP_dom"/>
</dbReference>
<accession>A0A9D5JY77</accession>
<dbReference type="InterPro" id="IPR011006">
    <property type="entry name" value="CheY-like_superfamily"/>
</dbReference>
<protein>
    <submittedName>
        <fullName evidence="5">Response regulator</fullName>
    </submittedName>
</protein>
<dbReference type="Pfam" id="PF13487">
    <property type="entry name" value="HD_5"/>
    <property type="match status" value="1"/>
</dbReference>
<dbReference type="InterPro" id="IPR003607">
    <property type="entry name" value="HD/PDEase_dom"/>
</dbReference>
<dbReference type="CDD" id="cd19920">
    <property type="entry name" value="REC_PA4781-like"/>
    <property type="match status" value="1"/>
</dbReference>
<dbReference type="PROSITE" id="PS51832">
    <property type="entry name" value="HD_GYP"/>
    <property type="match status" value="1"/>
</dbReference>
<dbReference type="InterPro" id="IPR052020">
    <property type="entry name" value="Cyclic_di-GMP/3'3'-cGAMP_PDE"/>
</dbReference>
<dbReference type="SMART" id="SM00471">
    <property type="entry name" value="HDc"/>
    <property type="match status" value="1"/>
</dbReference>
<organism evidence="5 6">
    <name type="scientific">candidate division KSB3 bacterium</name>
    <dbReference type="NCBI Taxonomy" id="2044937"/>
    <lineage>
        <taxon>Bacteria</taxon>
        <taxon>candidate division KSB3</taxon>
    </lineage>
</organism>
<dbReference type="EMBL" id="WJJP01000568">
    <property type="protein sequence ID" value="MBD3326359.1"/>
    <property type="molecule type" value="Genomic_DNA"/>
</dbReference>
<dbReference type="SUPFAM" id="SSF52172">
    <property type="entry name" value="CheY-like"/>
    <property type="match status" value="1"/>
</dbReference>
<evidence type="ECO:0000313" key="5">
    <source>
        <dbReference type="EMBL" id="MBD3326359.1"/>
    </source>
</evidence>
<reference evidence="5" key="1">
    <citation type="submission" date="2019-11" db="EMBL/GenBank/DDBJ databases">
        <title>Microbial mats filling the niche in hypersaline microbial mats.</title>
        <authorList>
            <person name="Wong H.L."/>
            <person name="Macleod F.I."/>
            <person name="White R.A. III"/>
            <person name="Burns B.P."/>
        </authorList>
    </citation>
    <scope>NUCLEOTIDE SEQUENCE</scope>
    <source>
        <strain evidence="5">Rbin_158</strain>
    </source>
</reference>
<feature type="modified residue" description="4-aspartylphosphate" evidence="1">
    <location>
        <position position="64"/>
    </location>
</feature>
<evidence type="ECO:0000256" key="1">
    <source>
        <dbReference type="PROSITE-ProRule" id="PRU00169"/>
    </source>
</evidence>
<sequence>MSKTKENAPMHEKQPKILLVDDNRKNLDVLSEVLDNQFVLLFALDGVSGLQRAEAGQPDLILLDVMMPDLDGFETCRRLKASIHTAAIPVIFMTALSETPDKVKGFSLGAVDYITKPFQPEEVLARINTHLHIQRLQQELQVKNTTLKAKNEELEEKNLLLADRETHLKHLVEEKTHKIENITLALVNALEHANALNDDDTGRHIKRIGVYSAFLAELAGCDQDFVKRIKLYAPLHDVGKVGLPDTLLKKNGRYSPEEFIAMQNHVVLGASLLENEGIDLMARNIACYHHEKWDGSGYAEGLVGEAIPLEARIVALVDAYDALISKRVYKEAFSENRTDRIIRQDAGKHFDPHLVEIFLAHKPDIIAIRQSLT</sequence>
<dbReference type="PANTHER" id="PTHR45228">
    <property type="entry name" value="CYCLIC DI-GMP PHOSPHODIESTERASE TM_0186-RELATED"/>
    <property type="match status" value="1"/>
</dbReference>
<comment type="caution">
    <text evidence="5">The sequence shown here is derived from an EMBL/GenBank/DDBJ whole genome shotgun (WGS) entry which is preliminary data.</text>
</comment>
<gene>
    <name evidence="5" type="ORF">GF339_17370</name>
</gene>
<keyword evidence="2" id="KW-0175">Coiled coil</keyword>
<dbReference type="PROSITE" id="PS50110">
    <property type="entry name" value="RESPONSE_REGULATORY"/>
    <property type="match status" value="1"/>
</dbReference>
<name>A0A9D5JY77_9BACT</name>
<dbReference type="CDD" id="cd00077">
    <property type="entry name" value="HDc"/>
    <property type="match status" value="1"/>
</dbReference>
<evidence type="ECO:0000259" key="4">
    <source>
        <dbReference type="PROSITE" id="PS51832"/>
    </source>
</evidence>